<organism evidence="1 2">
    <name type="scientific">Nephila pilipes</name>
    <name type="common">Giant wood spider</name>
    <name type="synonym">Nephila maculata</name>
    <dbReference type="NCBI Taxonomy" id="299642"/>
    <lineage>
        <taxon>Eukaryota</taxon>
        <taxon>Metazoa</taxon>
        <taxon>Ecdysozoa</taxon>
        <taxon>Arthropoda</taxon>
        <taxon>Chelicerata</taxon>
        <taxon>Arachnida</taxon>
        <taxon>Araneae</taxon>
        <taxon>Araneomorphae</taxon>
        <taxon>Entelegynae</taxon>
        <taxon>Araneoidea</taxon>
        <taxon>Nephilidae</taxon>
        <taxon>Nephila</taxon>
    </lineage>
</organism>
<keyword evidence="2" id="KW-1185">Reference proteome</keyword>
<comment type="caution">
    <text evidence="1">The sequence shown here is derived from an EMBL/GenBank/DDBJ whole genome shotgun (WGS) entry which is preliminary data.</text>
</comment>
<proteinExistence type="predicted"/>
<evidence type="ECO:0000313" key="2">
    <source>
        <dbReference type="Proteomes" id="UP000887013"/>
    </source>
</evidence>
<reference evidence="1" key="1">
    <citation type="submission" date="2020-08" db="EMBL/GenBank/DDBJ databases">
        <title>Multicomponent nature underlies the extraordinary mechanical properties of spider dragline silk.</title>
        <authorList>
            <person name="Kono N."/>
            <person name="Nakamura H."/>
            <person name="Mori M."/>
            <person name="Yoshida Y."/>
            <person name="Ohtoshi R."/>
            <person name="Malay A.D."/>
            <person name="Moran D.A.P."/>
            <person name="Tomita M."/>
            <person name="Numata K."/>
            <person name="Arakawa K."/>
        </authorList>
    </citation>
    <scope>NUCLEOTIDE SEQUENCE</scope>
</reference>
<dbReference type="AlphaFoldDB" id="A0A8X6UCR2"/>
<name>A0A8X6UCR2_NEPPI</name>
<gene>
    <name evidence="1" type="ORF">NPIL_426791</name>
</gene>
<accession>A0A8X6UCR2</accession>
<sequence>MSPPTRGMQVLACPALPGSCSFGNRARSHYPHGVVANRRDNLGDSEGGLVEVPGGAGSKEKNEFVLLTMSVYFTNEYTLKWVVLLLFTRNWDQMSW</sequence>
<dbReference type="Proteomes" id="UP000887013">
    <property type="component" value="Unassembled WGS sequence"/>
</dbReference>
<dbReference type="EMBL" id="BMAW01026356">
    <property type="protein sequence ID" value="GFT96978.1"/>
    <property type="molecule type" value="Genomic_DNA"/>
</dbReference>
<evidence type="ECO:0000313" key="1">
    <source>
        <dbReference type="EMBL" id="GFT96978.1"/>
    </source>
</evidence>
<protein>
    <submittedName>
        <fullName evidence="1">Uncharacterized protein</fullName>
    </submittedName>
</protein>